<dbReference type="InterPro" id="IPR000873">
    <property type="entry name" value="AMP-dep_synth/lig_dom"/>
</dbReference>
<evidence type="ECO:0000313" key="2">
    <source>
        <dbReference type="EMBL" id="WEF33882.1"/>
    </source>
</evidence>
<reference evidence="2 3" key="1">
    <citation type="submission" date="2023-02" db="EMBL/GenBank/DDBJ databases">
        <title>Gemone sequence of Telluria chitinolytica ACM 3522T.</title>
        <authorList>
            <person name="Frediansyah A."/>
            <person name="Miess H."/>
            <person name="Gross H."/>
        </authorList>
    </citation>
    <scope>NUCLEOTIDE SEQUENCE [LARGE SCALE GENOMIC DNA]</scope>
    <source>
        <strain evidence="2 3">ACM 3522</strain>
    </source>
</reference>
<organism evidence="2 3">
    <name type="scientific">Pseudoduganella chitinolytica</name>
    <dbReference type="NCBI Taxonomy" id="34070"/>
    <lineage>
        <taxon>Bacteria</taxon>
        <taxon>Pseudomonadati</taxon>
        <taxon>Pseudomonadota</taxon>
        <taxon>Betaproteobacteria</taxon>
        <taxon>Burkholderiales</taxon>
        <taxon>Oxalobacteraceae</taxon>
        <taxon>Telluria group</taxon>
        <taxon>Pseudoduganella</taxon>
    </lineage>
</organism>
<feature type="domain" description="AMP-dependent synthetase/ligase" evidence="1">
    <location>
        <begin position="67"/>
        <end position="363"/>
    </location>
</feature>
<dbReference type="Pfam" id="PF00501">
    <property type="entry name" value="AMP-binding"/>
    <property type="match status" value="1"/>
</dbReference>
<dbReference type="Gene3D" id="3.40.50.980">
    <property type="match status" value="2"/>
</dbReference>
<dbReference type="Proteomes" id="UP001216510">
    <property type="component" value="Chromosome"/>
</dbReference>
<accession>A0ABY8BD89</accession>
<keyword evidence="3" id="KW-1185">Reference proteome</keyword>
<sequence length="368" mass="37794">MNQLVQLPAIAIAALGLPAARSSVAGPRWMRTSRGPVALLSRGHGRAAARAAGSPDVTAPGGVHRLFERHAARAPAALAIRTDDGNWSYGRLNTAANVLARRLRRQGVRPGDAVATLLERSARLVAAALAIVKCGATHVPLDPQAPPAWLAHVLADSGAQAVLADAARLPQLAAGPAVLAVNGAGQPGDGRNLRVEAPAGTPACMLYPAASSGKSLGHGLPHATLARLAARNGYAEFGPTDCVAFAGGSPADVAALELWGPLLAGGSVAILSGDMDNDGLAAALYRHDVTVLFIATCRFDACAAAIPATLADLRVLLPVGPRPDMASFHAVLDRQTEVDIRHCYGASAALACALAHRVRRAHDTRQYG</sequence>
<protein>
    <submittedName>
        <fullName evidence="2">AMP-binding protein</fullName>
    </submittedName>
</protein>
<dbReference type="EMBL" id="CP119083">
    <property type="protein sequence ID" value="WEF33882.1"/>
    <property type="molecule type" value="Genomic_DNA"/>
</dbReference>
<proteinExistence type="predicted"/>
<evidence type="ECO:0000259" key="1">
    <source>
        <dbReference type="Pfam" id="PF00501"/>
    </source>
</evidence>
<dbReference type="PANTHER" id="PTHR45527:SF1">
    <property type="entry name" value="FATTY ACID SYNTHASE"/>
    <property type="match status" value="1"/>
</dbReference>
<name>A0ABY8BD89_9BURK</name>
<dbReference type="RefSeq" id="WP_277416566.1">
    <property type="nucleotide sequence ID" value="NZ_CP119083.1"/>
</dbReference>
<evidence type="ECO:0000313" key="3">
    <source>
        <dbReference type="Proteomes" id="UP001216510"/>
    </source>
</evidence>
<gene>
    <name evidence="2" type="ORF">PX653_03640</name>
</gene>
<dbReference type="PANTHER" id="PTHR45527">
    <property type="entry name" value="NONRIBOSOMAL PEPTIDE SYNTHETASE"/>
    <property type="match status" value="1"/>
</dbReference>
<dbReference type="SUPFAM" id="SSF56801">
    <property type="entry name" value="Acetyl-CoA synthetase-like"/>
    <property type="match status" value="1"/>
</dbReference>